<accession>A0A1M7CKJ5</accession>
<dbReference type="Proteomes" id="UP000184206">
    <property type="component" value="Unassembled WGS sequence"/>
</dbReference>
<keyword evidence="9" id="KW-1185">Reference proteome</keyword>
<dbReference type="PROSITE" id="PS00629">
    <property type="entry name" value="IMP_1"/>
    <property type="match status" value="1"/>
</dbReference>
<dbReference type="AlphaFoldDB" id="A0A1M7CKJ5"/>
<dbReference type="Gene3D" id="3.40.190.80">
    <property type="match status" value="1"/>
</dbReference>
<evidence type="ECO:0000313" key="9">
    <source>
        <dbReference type="Proteomes" id="UP000184206"/>
    </source>
</evidence>
<dbReference type="OrthoDB" id="9772456at2"/>
<evidence type="ECO:0000256" key="7">
    <source>
        <dbReference type="PIRSR" id="PIRSR600760-2"/>
    </source>
</evidence>
<evidence type="ECO:0000256" key="6">
    <source>
        <dbReference type="ARBA" id="ARBA00022842"/>
    </source>
</evidence>
<evidence type="ECO:0000256" key="2">
    <source>
        <dbReference type="ARBA" id="ARBA00001946"/>
    </source>
</evidence>
<proteinExistence type="predicted"/>
<keyword evidence="6 7" id="KW-0460">Magnesium</keyword>
<keyword evidence="4 7" id="KW-0479">Metal-binding</keyword>
<feature type="binding site" evidence="7">
    <location>
        <position position="86"/>
    </location>
    <ligand>
        <name>Mg(2+)</name>
        <dbReference type="ChEBI" id="CHEBI:18420"/>
        <label>1</label>
        <note>catalytic</note>
    </ligand>
</feature>
<dbReference type="EMBL" id="FRCF01000002">
    <property type="protein sequence ID" value="SHL67764.1"/>
    <property type="molecule type" value="Genomic_DNA"/>
</dbReference>
<dbReference type="InterPro" id="IPR000760">
    <property type="entry name" value="Inositol_monophosphatase-like"/>
</dbReference>
<feature type="binding site" evidence="7">
    <location>
        <position position="208"/>
    </location>
    <ligand>
        <name>Mg(2+)</name>
        <dbReference type="ChEBI" id="CHEBI:18420"/>
        <label>1</label>
        <note>catalytic</note>
    </ligand>
</feature>
<feature type="binding site" evidence="7">
    <location>
        <position position="65"/>
    </location>
    <ligand>
        <name>Mg(2+)</name>
        <dbReference type="ChEBI" id="CHEBI:18420"/>
        <label>1</label>
        <note>catalytic</note>
    </ligand>
</feature>
<dbReference type="GO" id="GO:0008934">
    <property type="term" value="F:inositol monophosphate 1-phosphatase activity"/>
    <property type="evidence" value="ECO:0007669"/>
    <property type="project" value="TreeGrafter"/>
</dbReference>
<sequence>MEIYKFAQEVISDAGAFIRQRMTEDFNIDSKLNPNDLVTDVDKETERFLFEKIEERYPDHRILGEEGQGADIEDTDGVLWIIDPIDGTLNFVHQLENFAVSIGIYIDGKPYAGLILDVMKDDLYHAAYEQGAYKNDRPLHDIEASSLKSSLISTNANWLVRDGINTPFIQIVKDARSVRSLGSAALEFVNVARGTSSAALFYRLHPWDFAGGVILLNEVGGITTTLLGDGLRLLNTNSIIAANKTIHAEIIEYFKADEAFIRNHKKFHKL</sequence>
<organism evidence="8 9">
    <name type="scientific">Lacicoccus alkaliphilus DSM 16010</name>
    <dbReference type="NCBI Taxonomy" id="1123231"/>
    <lineage>
        <taxon>Bacteria</taxon>
        <taxon>Bacillati</taxon>
        <taxon>Bacillota</taxon>
        <taxon>Bacilli</taxon>
        <taxon>Bacillales</taxon>
        <taxon>Salinicoccaceae</taxon>
        <taxon>Lacicoccus</taxon>
    </lineage>
</organism>
<dbReference type="GO" id="GO:0006020">
    <property type="term" value="P:inositol metabolic process"/>
    <property type="evidence" value="ECO:0007669"/>
    <property type="project" value="TreeGrafter"/>
</dbReference>
<dbReference type="CDD" id="cd01637">
    <property type="entry name" value="IMPase_like"/>
    <property type="match status" value="1"/>
</dbReference>
<dbReference type="EC" id="3.1.3.25" evidence="3"/>
<dbReference type="PANTHER" id="PTHR20854">
    <property type="entry name" value="INOSITOL MONOPHOSPHATASE"/>
    <property type="match status" value="1"/>
</dbReference>
<dbReference type="Gene3D" id="3.30.540.10">
    <property type="entry name" value="Fructose-1,6-Bisphosphatase, subunit A, domain 1"/>
    <property type="match status" value="1"/>
</dbReference>
<dbReference type="SUPFAM" id="SSF56655">
    <property type="entry name" value="Carbohydrate phosphatase"/>
    <property type="match status" value="1"/>
</dbReference>
<feature type="binding site" evidence="7">
    <location>
        <position position="83"/>
    </location>
    <ligand>
        <name>Mg(2+)</name>
        <dbReference type="ChEBI" id="CHEBI:18420"/>
        <label>1</label>
        <note>catalytic</note>
    </ligand>
</feature>
<dbReference type="GO" id="GO:0046854">
    <property type="term" value="P:phosphatidylinositol phosphate biosynthetic process"/>
    <property type="evidence" value="ECO:0007669"/>
    <property type="project" value="InterPro"/>
</dbReference>
<name>A0A1M7CKJ5_9BACL</name>
<evidence type="ECO:0000313" key="8">
    <source>
        <dbReference type="EMBL" id="SHL67764.1"/>
    </source>
</evidence>
<dbReference type="InterPro" id="IPR020550">
    <property type="entry name" value="Inositol_monophosphatase_CS"/>
</dbReference>
<evidence type="ECO:0000256" key="1">
    <source>
        <dbReference type="ARBA" id="ARBA00001033"/>
    </source>
</evidence>
<dbReference type="PANTHER" id="PTHR20854:SF4">
    <property type="entry name" value="INOSITOL-1-MONOPHOSPHATASE-RELATED"/>
    <property type="match status" value="1"/>
</dbReference>
<comment type="cofactor">
    <cofactor evidence="2 7">
        <name>Mg(2+)</name>
        <dbReference type="ChEBI" id="CHEBI:18420"/>
    </cofactor>
</comment>
<protein>
    <recommendedName>
        <fullName evidence="3">inositol-phosphate phosphatase</fullName>
        <ecNumber evidence="3">3.1.3.25</ecNumber>
    </recommendedName>
</protein>
<dbReference type="InterPro" id="IPR020583">
    <property type="entry name" value="Inositol_monoP_metal-BS"/>
</dbReference>
<dbReference type="Pfam" id="PF00459">
    <property type="entry name" value="Inositol_P"/>
    <property type="match status" value="1"/>
</dbReference>
<dbReference type="PRINTS" id="PR00377">
    <property type="entry name" value="IMPHPHTASES"/>
</dbReference>
<dbReference type="GO" id="GO:0007165">
    <property type="term" value="P:signal transduction"/>
    <property type="evidence" value="ECO:0007669"/>
    <property type="project" value="TreeGrafter"/>
</dbReference>
<dbReference type="STRING" id="1123231.SAMN02745189_00811"/>
<dbReference type="RefSeq" id="WP_072708514.1">
    <property type="nucleotide sequence ID" value="NZ_FRCF01000002.1"/>
</dbReference>
<evidence type="ECO:0000256" key="3">
    <source>
        <dbReference type="ARBA" id="ARBA00013106"/>
    </source>
</evidence>
<dbReference type="PROSITE" id="PS00630">
    <property type="entry name" value="IMP_2"/>
    <property type="match status" value="1"/>
</dbReference>
<keyword evidence="5" id="KW-0378">Hydrolase</keyword>
<gene>
    <name evidence="8" type="ORF">SAMN02745189_00811</name>
</gene>
<evidence type="ECO:0000256" key="4">
    <source>
        <dbReference type="ARBA" id="ARBA00022723"/>
    </source>
</evidence>
<feature type="binding site" evidence="7">
    <location>
        <position position="85"/>
    </location>
    <ligand>
        <name>Mg(2+)</name>
        <dbReference type="ChEBI" id="CHEBI:18420"/>
        <label>1</label>
        <note>catalytic</note>
    </ligand>
</feature>
<reference evidence="8 9" key="1">
    <citation type="submission" date="2016-11" db="EMBL/GenBank/DDBJ databases">
        <authorList>
            <person name="Jaros S."/>
            <person name="Januszkiewicz K."/>
            <person name="Wedrychowicz H."/>
        </authorList>
    </citation>
    <scope>NUCLEOTIDE SEQUENCE [LARGE SCALE GENOMIC DNA]</scope>
    <source>
        <strain evidence="8 9">DSM 16010</strain>
    </source>
</reference>
<comment type="catalytic activity">
    <reaction evidence="1">
        <text>a myo-inositol phosphate + H2O = myo-inositol + phosphate</text>
        <dbReference type="Rhea" id="RHEA:24056"/>
        <dbReference type="ChEBI" id="CHEBI:15377"/>
        <dbReference type="ChEBI" id="CHEBI:17268"/>
        <dbReference type="ChEBI" id="CHEBI:43474"/>
        <dbReference type="ChEBI" id="CHEBI:84139"/>
        <dbReference type="EC" id="3.1.3.25"/>
    </reaction>
</comment>
<dbReference type="FunFam" id="3.30.540.10:FF:000003">
    <property type="entry name" value="Inositol-1-monophosphatase"/>
    <property type="match status" value="1"/>
</dbReference>
<dbReference type="GO" id="GO:0046872">
    <property type="term" value="F:metal ion binding"/>
    <property type="evidence" value="ECO:0007669"/>
    <property type="project" value="UniProtKB-KW"/>
</dbReference>
<evidence type="ECO:0000256" key="5">
    <source>
        <dbReference type="ARBA" id="ARBA00022801"/>
    </source>
</evidence>